<dbReference type="Pfam" id="PF20237">
    <property type="entry name" value="DUF6594"/>
    <property type="match status" value="1"/>
</dbReference>
<dbReference type="EMBL" id="KZ613852">
    <property type="protein sequence ID" value="PMD56080.1"/>
    <property type="molecule type" value="Genomic_DNA"/>
</dbReference>
<feature type="transmembrane region" description="Helical" evidence="1">
    <location>
        <begin position="373"/>
        <end position="390"/>
    </location>
</feature>
<dbReference type="PANTHER" id="PTHR34502">
    <property type="entry name" value="DUF6594 DOMAIN-CONTAINING PROTEIN-RELATED"/>
    <property type="match status" value="1"/>
</dbReference>
<dbReference type="InParanoid" id="A0A2J6SZ67"/>
<feature type="domain" description="DUF6594" evidence="2">
    <location>
        <begin position="101"/>
        <end position="384"/>
    </location>
</feature>
<dbReference type="Proteomes" id="UP000235371">
    <property type="component" value="Unassembled WGS sequence"/>
</dbReference>
<feature type="transmembrane region" description="Helical" evidence="1">
    <location>
        <begin position="348"/>
        <end position="367"/>
    </location>
</feature>
<dbReference type="PANTHER" id="PTHR34502:SF5">
    <property type="entry name" value="DUF6594 DOMAIN-CONTAINING PROTEIN"/>
    <property type="match status" value="1"/>
</dbReference>
<dbReference type="AlphaFoldDB" id="A0A2J6SZ67"/>
<proteinExistence type="predicted"/>
<feature type="transmembrane region" description="Helical" evidence="1">
    <location>
        <begin position="318"/>
        <end position="341"/>
    </location>
</feature>
<dbReference type="STRING" id="1095630.A0A2J6SZ67"/>
<name>A0A2J6SZ67_9HELO</name>
<dbReference type="RefSeq" id="XP_024732984.1">
    <property type="nucleotide sequence ID" value="XM_024880946.1"/>
</dbReference>
<evidence type="ECO:0000256" key="1">
    <source>
        <dbReference type="SAM" id="Phobius"/>
    </source>
</evidence>
<evidence type="ECO:0000259" key="2">
    <source>
        <dbReference type="Pfam" id="PF20237"/>
    </source>
</evidence>
<reference evidence="3 4" key="1">
    <citation type="submission" date="2016-04" db="EMBL/GenBank/DDBJ databases">
        <title>A degradative enzymes factory behind the ericoid mycorrhizal symbiosis.</title>
        <authorList>
            <consortium name="DOE Joint Genome Institute"/>
            <person name="Martino E."/>
            <person name="Morin E."/>
            <person name="Grelet G."/>
            <person name="Kuo A."/>
            <person name="Kohler A."/>
            <person name="Daghino S."/>
            <person name="Barry K."/>
            <person name="Choi C."/>
            <person name="Cichocki N."/>
            <person name="Clum A."/>
            <person name="Copeland A."/>
            <person name="Hainaut M."/>
            <person name="Haridas S."/>
            <person name="Labutti K."/>
            <person name="Lindquist E."/>
            <person name="Lipzen A."/>
            <person name="Khouja H.-R."/>
            <person name="Murat C."/>
            <person name="Ohm R."/>
            <person name="Olson A."/>
            <person name="Spatafora J."/>
            <person name="Veneault-Fourrey C."/>
            <person name="Henrissat B."/>
            <person name="Grigoriev I."/>
            <person name="Martin F."/>
            <person name="Perotto S."/>
        </authorList>
    </citation>
    <scope>NUCLEOTIDE SEQUENCE [LARGE SCALE GENOMIC DNA]</scope>
    <source>
        <strain evidence="3 4">E</strain>
    </source>
</reference>
<keyword evidence="1" id="KW-0472">Membrane</keyword>
<gene>
    <name evidence="3" type="ORF">K444DRAFT_616573</name>
</gene>
<keyword evidence="1" id="KW-0812">Transmembrane</keyword>
<keyword evidence="4" id="KW-1185">Reference proteome</keyword>
<dbReference type="InterPro" id="IPR046529">
    <property type="entry name" value="DUF6594"/>
</dbReference>
<sequence length="417" mass="46279">MHKSGLREGSVQGVMHKCRMLDEMASQASRSTRSKSRRTSIDMRAFAVTCSQLALEVRTTVDRSLFPFTRTITKLKPNMSSQTDDNVPEKAPPTTPLVLGYPTLAAYIGATPELTIFRRFTNLQTQSLLYYQAELTYLEGQLRELEVEASNSEDLDHPKSRFARDWEWLGAVDLNGGLNHHMTVVLRIRAVIKEYSTLKPPNFHMNTPEARANSDKLLLQQAGLATLPKPGGYDLHYLQDWLLDPKGGKFPLQGPDRNWVYSNDLLALRRRAESDFSAKWVSERLLPLYHRILGRYIHKKNPHRENEVTYSDSLILKAASMLATTLAALLIVAPVVVLYEIGSMRARLGLMATFTVLFSLCVARLTGAKRTDVFAATAAFAAVQAVFLGSNGAGPVTLIPASGINGTSFVQLGLGMK</sequence>
<accession>A0A2J6SZ67</accession>
<keyword evidence="1" id="KW-1133">Transmembrane helix</keyword>
<evidence type="ECO:0000313" key="3">
    <source>
        <dbReference type="EMBL" id="PMD56080.1"/>
    </source>
</evidence>
<protein>
    <recommendedName>
        <fullName evidence="2">DUF6594 domain-containing protein</fullName>
    </recommendedName>
</protein>
<dbReference type="GeneID" id="36589023"/>
<organism evidence="3 4">
    <name type="scientific">Hyaloscypha bicolor E</name>
    <dbReference type="NCBI Taxonomy" id="1095630"/>
    <lineage>
        <taxon>Eukaryota</taxon>
        <taxon>Fungi</taxon>
        <taxon>Dikarya</taxon>
        <taxon>Ascomycota</taxon>
        <taxon>Pezizomycotina</taxon>
        <taxon>Leotiomycetes</taxon>
        <taxon>Helotiales</taxon>
        <taxon>Hyaloscyphaceae</taxon>
        <taxon>Hyaloscypha</taxon>
        <taxon>Hyaloscypha bicolor</taxon>
    </lineage>
</organism>
<evidence type="ECO:0000313" key="4">
    <source>
        <dbReference type="Proteomes" id="UP000235371"/>
    </source>
</evidence>
<dbReference type="OrthoDB" id="5342093at2759"/>